<gene>
    <name evidence="3" type="ORF">Lpp123_01449</name>
</gene>
<dbReference type="SUPFAM" id="SSF63520">
    <property type="entry name" value="PTS-regulatory domain, PRD"/>
    <property type="match status" value="2"/>
</dbReference>
<dbReference type="Gene3D" id="1.10.1790.10">
    <property type="entry name" value="PRD domain"/>
    <property type="match status" value="2"/>
</dbReference>
<name>A0A829GKP3_LACPA</name>
<evidence type="ECO:0000256" key="1">
    <source>
        <dbReference type="ARBA" id="ARBA00022737"/>
    </source>
</evidence>
<evidence type="ECO:0000313" key="4">
    <source>
        <dbReference type="Proteomes" id="UP000014316"/>
    </source>
</evidence>
<dbReference type="GO" id="GO:0006355">
    <property type="term" value="P:regulation of DNA-templated transcription"/>
    <property type="evidence" value="ECO:0007669"/>
    <property type="project" value="InterPro"/>
</dbReference>
<dbReference type="PANTHER" id="PTHR30185:SF15">
    <property type="entry name" value="CRYPTIC BETA-GLUCOSIDE BGL OPERON ANTITERMINATOR"/>
    <property type="match status" value="1"/>
</dbReference>
<sequence>MKILQVLNNNVLLVEDGNDKQQIIWGKGIGFRLKRDEEYFPTEDDHVFLPVSRDDSQWVDSFKELAREIPRSYFELTDSIISLAQNSINVEFDGHLLIPLTDHIYFAVQRIKSGLVVSNPMLFDIRRLFPKEFQVGQEALALISSFSDVSFSDDEAGFIAMHLIEHELTETNSSVQSVSEALDILSGVNEILEKDYGGKFSESSLAVSRMATHLYYLLLRTHDGKKVDLVETDDTVLLCQLKKQYPNAGKSLGRIVALIEDHVGYQFDDSDRLFLLIHIIHIIE</sequence>
<keyword evidence="1" id="KW-0677">Repeat</keyword>
<dbReference type="InterPro" id="IPR036634">
    <property type="entry name" value="PRD_sf"/>
</dbReference>
<dbReference type="InterPro" id="IPR036650">
    <property type="entry name" value="CAT_RNA-bd_dom_sf"/>
</dbReference>
<proteinExistence type="predicted"/>
<protein>
    <submittedName>
        <fullName evidence="3">Transcription antiterminator licT</fullName>
    </submittedName>
</protein>
<dbReference type="EMBL" id="ANJW01000079">
    <property type="protein sequence ID" value="EPC58598.1"/>
    <property type="molecule type" value="Genomic_DNA"/>
</dbReference>
<dbReference type="GO" id="GO:0003723">
    <property type="term" value="F:RNA binding"/>
    <property type="evidence" value="ECO:0007669"/>
    <property type="project" value="InterPro"/>
</dbReference>
<organism evidence="3 4">
    <name type="scientific">Lacticaseibacillus paracasei subsp. paracasei Lpp123</name>
    <dbReference type="NCBI Taxonomy" id="1256201"/>
    <lineage>
        <taxon>Bacteria</taxon>
        <taxon>Bacillati</taxon>
        <taxon>Bacillota</taxon>
        <taxon>Bacilli</taxon>
        <taxon>Lactobacillales</taxon>
        <taxon>Lactobacillaceae</taxon>
        <taxon>Lacticaseibacillus</taxon>
    </lineage>
</organism>
<dbReference type="InterPro" id="IPR050661">
    <property type="entry name" value="BglG_antiterminators"/>
</dbReference>
<accession>A0A829GKP3</accession>
<dbReference type="Gene3D" id="2.30.24.10">
    <property type="entry name" value="CAT RNA-binding domain"/>
    <property type="match status" value="1"/>
</dbReference>
<dbReference type="PANTHER" id="PTHR30185">
    <property type="entry name" value="CRYPTIC BETA-GLUCOSIDE BGL OPERON ANTITERMINATOR"/>
    <property type="match status" value="1"/>
</dbReference>
<dbReference type="InterPro" id="IPR004341">
    <property type="entry name" value="CAT_RNA-bd_dom"/>
</dbReference>
<dbReference type="SUPFAM" id="SSF50151">
    <property type="entry name" value="SacY-like RNA-binding domain"/>
    <property type="match status" value="1"/>
</dbReference>
<dbReference type="AlphaFoldDB" id="A0A829GKP3"/>
<evidence type="ECO:0000313" key="3">
    <source>
        <dbReference type="EMBL" id="EPC58598.1"/>
    </source>
</evidence>
<comment type="caution">
    <text evidence="3">The sequence shown here is derived from an EMBL/GenBank/DDBJ whole genome shotgun (WGS) entry which is preliminary data.</text>
</comment>
<reference evidence="3 4" key="1">
    <citation type="journal article" date="2013" name="PLoS ONE">
        <title>Lactobacillus paracasei comparative genomics: towards species pan-genome definition and exploitation of diversity.</title>
        <authorList>
            <person name="Smokvina T."/>
            <person name="Wels M."/>
            <person name="Polka J."/>
            <person name="Chervaux C."/>
            <person name="Brisse S."/>
            <person name="Boekhorst J."/>
            <person name="van Hylckama Vlieg J.E."/>
            <person name="Siezen R.J."/>
        </authorList>
    </citation>
    <scope>NUCLEOTIDE SEQUENCE [LARGE SCALE GENOMIC DNA]</scope>
    <source>
        <strain evidence="3 4">Lpp123</strain>
    </source>
</reference>
<dbReference type="InterPro" id="IPR011608">
    <property type="entry name" value="PRD"/>
</dbReference>
<dbReference type="Proteomes" id="UP000014316">
    <property type="component" value="Unassembled WGS sequence"/>
</dbReference>
<feature type="domain" description="PRD" evidence="2">
    <location>
        <begin position="68"/>
        <end position="173"/>
    </location>
</feature>
<dbReference type="Pfam" id="PF00874">
    <property type="entry name" value="PRD"/>
    <property type="match status" value="2"/>
</dbReference>
<evidence type="ECO:0000259" key="2">
    <source>
        <dbReference type="PROSITE" id="PS51372"/>
    </source>
</evidence>
<dbReference type="Pfam" id="PF03123">
    <property type="entry name" value="CAT_RBD"/>
    <property type="match status" value="1"/>
</dbReference>
<feature type="domain" description="PRD" evidence="2">
    <location>
        <begin position="176"/>
        <end position="284"/>
    </location>
</feature>
<dbReference type="SMART" id="SM01061">
    <property type="entry name" value="CAT_RBD"/>
    <property type="match status" value="1"/>
</dbReference>
<dbReference type="PROSITE" id="PS51372">
    <property type="entry name" value="PRD_2"/>
    <property type="match status" value="2"/>
</dbReference>